<dbReference type="RefSeq" id="WP_093754735.1">
    <property type="nucleotide sequence ID" value="NZ_BSYN01000005.1"/>
</dbReference>
<dbReference type="OrthoDB" id="1708098at2"/>
<proteinExistence type="predicted"/>
<dbReference type="Proteomes" id="UP000198828">
    <property type="component" value="Unassembled WGS sequence"/>
</dbReference>
<organism evidence="1 2">
    <name type="scientific">Tepidimicrobium xylanilyticum</name>
    <dbReference type="NCBI Taxonomy" id="1123352"/>
    <lineage>
        <taxon>Bacteria</taxon>
        <taxon>Bacillati</taxon>
        <taxon>Bacillota</taxon>
        <taxon>Tissierellia</taxon>
        <taxon>Tissierellales</taxon>
        <taxon>Tepidimicrobiaceae</taxon>
        <taxon>Tepidimicrobium</taxon>
    </lineage>
</organism>
<sequence length="351" mass="40754">MKSIVYIIGMIVILAIINWHRYEAEDFNYQGIEEIKIGVIETTANEHKSCIHWYDENLNKISEQKLQYAMLGSPFHNPVYYNNEIYLIPQGLGNRKDSKKVISLNREDFNITEYPFNNIALNDIAVSEDYIYTINTLNGNTHISKLSRRDSRLEEVVIEDEYISGIVAIKGKLYAFSSNMQTSSPKFYIYIYNEELDLLDIRDITKYGTGQYKFSNDENYLYANVMVTKDEKPGTMILKISIETNEIEAIDINEEFPNDILQYKDKIIITNHDLIMYEGNKITILDKNTQETETIELDRKTEFAGIIGNLLIIGNQENIGLYSIENRFELVKEIFIDKSNESYISNIIVLN</sequence>
<gene>
    <name evidence="1" type="ORF">SAMN05660923_02806</name>
</gene>
<keyword evidence="2" id="KW-1185">Reference proteome</keyword>
<dbReference type="EMBL" id="FNNG01000017">
    <property type="protein sequence ID" value="SDX72090.1"/>
    <property type="molecule type" value="Genomic_DNA"/>
</dbReference>
<dbReference type="AlphaFoldDB" id="A0A1H3E0E2"/>
<name>A0A1H3E0E2_9FIRM</name>
<reference evidence="1 2" key="1">
    <citation type="submission" date="2016-10" db="EMBL/GenBank/DDBJ databases">
        <authorList>
            <person name="de Groot N.N."/>
        </authorList>
    </citation>
    <scope>NUCLEOTIDE SEQUENCE [LARGE SCALE GENOMIC DNA]</scope>
    <source>
        <strain evidence="1 2">DSM 23310</strain>
    </source>
</reference>
<evidence type="ECO:0000313" key="2">
    <source>
        <dbReference type="Proteomes" id="UP000198828"/>
    </source>
</evidence>
<dbReference type="SUPFAM" id="SSF63825">
    <property type="entry name" value="YWTD domain"/>
    <property type="match status" value="1"/>
</dbReference>
<evidence type="ECO:0000313" key="1">
    <source>
        <dbReference type="EMBL" id="SDX72090.1"/>
    </source>
</evidence>
<protein>
    <submittedName>
        <fullName evidence="1">Uncharacterized protein</fullName>
    </submittedName>
</protein>
<accession>A0A1H3E0E2</accession>